<sequence length="86" mass="10194">MKEEGKIRTIGVSNMTLEHVKEANAHGDIHELQLEYSMLNRSVERPACFRIFQHKFIRGQFFIPEEPPPYLYKWAWYVDGIKLGEK</sequence>
<dbReference type="Gene3D" id="3.20.20.100">
    <property type="entry name" value="NADP-dependent oxidoreductase domain"/>
    <property type="match status" value="1"/>
</dbReference>
<name>A0A220MFG2_9BACL</name>
<feature type="domain" description="NADP-dependent oxidoreductase" evidence="1">
    <location>
        <begin position="1"/>
        <end position="55"/>
    </location>
</feature>
<dbReference type="SUPFAM" id="SSF51430">
    <property type="entry name" value="NAD(P)-linked oxidoreductase"/>
    <property type="match status" value="1"/>
</dbReference>
<proteinExistence type="predicted"/>
<dbReference type="InterPro" id="IPR036812">
    <property type="entry name" value="NAD(P)_OxRdtase_dom_sf"/>
</dbReference>
<evidence type="ECO:0000313" key="2">
    <source>
        <dbReference type="EMBL" id="ASJ53807.1"/>
    </source>
</evidence>
<dbReference type="RefSeq" id="WP_088907598.1">
    <property type="nucleotide sequence ID" value="NZ_CP018145.1"/>
</dbReference>
<dbReference type="KEGG" id="bfm:BP422_09740"/>
<evidence type="ECO:0000259" key="1">
    <source>
        <dbReference type="Pfam" id="PF00248"/>
    </source>
</evidence>
<accession>A0A220MFG2</accession>
<gene>
    <name evidence="2" type="ORF">BP422_09740</name>
</gene>
<reference evidence="2 3" key="1">
    <citation type="submission" date="2016-11" db="EMBL/GenBank/DDBJ databases">
        <authorList>
            <person name="Jaros S."/>
            <person name="Januszkiewicz K."/>
            <person name="Wedrychowicz H."/>
        </authorList>
    </citation>
    <scope>NUCLEOTIDE SEQUENCE [LARGE SCALE GENOMIC DNA]</scope>
    <source>
        <strain evidence="2 3">NF2</strain>
    </source>
</reference>
<organism evidence="2 3">
    <name type="scientific">Brevibacillus formosus</name>
    <dbReference type="NCBI Taxonomy" id="54913"/>
    <lineage>
        <taxon>Bacteria</taxon>
        <taxon>Bacillati</taxon>
        <taxon>Bacillota</taxon>
        <taxon>Bacilli</taxon>
        <taxon>Bacillales</taxon>
        <taxon>Paenibacillaceae</taxon>
        <taxon>Brevibacillus</taxon>
    </lineage>
</organism>
<dbReference type="Pfam" id="PF00248">
    <property type="entry name" value="Aldo_ket_red"/>
    <property type="match status" value="1"/>
</dbReference>
<dbReference type="AlphaFoldDB" id="A0A220MFG2"/>
<dbReference type="EMBL" id="CP018145">
    <property type="protein sequence ID" value="ASJ53807.1"/>
    <property type="molecule type" value="Genomic_DNA"/>
</dbReference>
<dbReference type="Proteomes" id="UP000197781">
    <property type="component" value="Chromosome"/>
</dbReference>
<protein>
    <recommendedName>
        <fullName evidence="1">NADP-dependent oxidoreductase domain-containing protein</fullName>
    </recommendedName>
</protein>
<dbReference type="InterPro" id="IPR023210">
    <property type="entry name" value="NADP_OxRdtase_dom"/>
</dbReference>
<evidence type="ECO:0000313" key="3">
    <source>
        <dbReference type="Proteomes" id="UP000197781"/>
    </source>
</evidence>